<evidence type="ECO:0000313" key="8">
    <source>
        <dbReference type="Proteomes" id="UP000594042"/>
    </source>
</evidence>
<keyword evidence="8" id="KW-1185">Reference proteome</keyword>
<feature type="domain" description="ATPase BadF/BadG/BcrA/BcrD type" evidence="5">
    <location>
        <begin position="322"/>
        <end position="579"/>
    </location>
</feature>
<dbReference type="RefSeq" id="WP_200755854.1">
    <property type="nucleotide sequence ID" value="NZ_AP023322.1"/>
</dbReference>
<dbReference type="CDD" id="cd24035">
    <property type="entry name" value="ASKHA_NBD_O66634-like_rpt2"/>
    <property type="match status" value="1"/>
</dbReference>
<dbReference type="GO" id="GO:0051536">
    <property type="term" value="F:iron-sulfur cluster binding"/>
    <property type="evidence" value="ECO:0007669"/>
    <property type="project" value="UniProtKB-KW"/>
</dbReference>
<dbReference type="Pfam" id="PF09989">
    <property type="entry name" value="DUF2229"/>
    <property type="match status" value="1"/>
</dbReference>
<dbReference type="Pfam" id="PF01869">
    <property type="entry name" value="BcrAD_BadFG"/>
    <property type="match status" value="2"/>
</dbReference>
<keyword evidence="3" id="KW-0408">Iron</keyword>
<dbReference type="InterPro" id="IPR051805">
    <property type="entry name" value="Dehydratase_Activator_Redct"/>
</dbReference>
<dbReference type="EMBL" id="AP023322">
    <property type="protein sequence ID" value="BCI63221.1"/>
    <property type="molecule type" value="Genomic_DNA"/>
</dbReference>
<dbReference type="NCBIfam" id="TIGR00241">
    <property type="entry name" value="CoA_E_activ"/>
    <property type="match status" value="1"/>
</dbReference>
<evidence type="ECO:0000259" key="6">
    <source>
        <dbReference type="Pfam" id="PF09989"/>
    </source>
</evidence>
<dbReference type="InterPro" id="IPR043129">
    <property type="entry name" value="ATPase_NBD"/>
</dbReference>
<keyword evidence="4" id="KW-0411">Iron-sulfur</keyword>
<evidence type="ECO:0000259" key="5">
    <source>
        <dbReference type="Pfam" id="PF01869"/>
    </source>
</evidence>
<dbReference type="KEGG" id="copr:Cop2CBH44_15740"/>
<dbReference type="InterPro" id="IPR018709">
    <property type="entry name" value="CoA_activase_DUF2229"/>
</dbReference>
<sequence>MYRVGLDIGSTTAKIVVLKENENSVLFSKYERHQTKIQEILLLFFQELIQKIGNTPLSISITGSVGMGIAEKYSLPFVQEVVAATHYIHKRQSPISTMIDIGGEDAKVVFFRNHQAIDLRMNGNCAGGTGAFIDQMAILLGASINELNDFAQKATEVYPIASRCGVFCKTDIQNLIAKNISKENIAASIFHAVAVQTIVTLAHGCDIEAPILLCGGPLAFIPALRKAFADYLHLSESKDFILPENSNLIPAWGTALSDNGQNITPKDLIQILGKKQNISPNPQHGLPSIFNEEPEYAQWKKEISRHKVLRTGLNSGIQEVTIGIDSGSTTTKIVVLGKNNDILFSYYHDNNGNPIKAVETGLRQLCDECQKQGASLQIKGCCSTGYGEDLIKAAFQLDGGIIETIAHYMAAKHINENVSFILDIGGQDMKAIFIHNGVISRIEINEACSSGCGSFISTFAQSLNYNINDFSRIACFSKMPCDLGTRCTVFMNSKVKQVLREGASVADIAAGLSYSVVKNCLYKVLQLKNTDELGEYIVVQGGTMRNDSIVRALEKLTGKQISRSDCPELMGALGCALYARQIKNTSNIDLGNMLQRAEYTSKQNQCRGCENQCTVTQYKFNNGNYYYSGNRCEKIFSNKGNQSNQGINAYSHKTKLLFDRKTEIVNPSLTIGIPRCLNMYEEYPFWHTLFTHCGIQVYLSETSTFNKYEVAARMVMSDNICFPAKLVHSHIQNLIKHNVDRIFMPFVVYEKTDKQQQNSYNCPIVSGYSEVIKSVQSGNIPIDSPAISFKDTKLLYKQCKKYLTQLGISENTIKTAFDHAQKEQYLFEEQLILYNKSILDDSNKTQKLTILLAGRPYHSDPLIQHKVSDMVAALGVNVITDDIVRHQDITLNDIHFVSQWAYTNRILKAAKWVALQNNDIQYMQLTSFGCGPDAFFTDEVRSVLKRHGKTSTLLKIDDVSNVGSIKLRVRSLIESLKISLQLHNNKGVASFDTTPIFGTKDKKKKIIAPFFTPFISPLIPSIMKVVGYDVENLPASDTASCDWGLKSANNEVCYPATLIVGDIVKAFKSGRYDPENTAVTITQTGGQCRASNYISLIKKALVDNGYANVPVISLSFGSGINNKQPGFKINWLKIIPIALSSILYSDCISKFYYASIIREKRQGEATVLKDKYIEKAKDAILQNEPKILYQYLSSAAKEFNQICKNGSYPKVGIVGEIFLKFNPFAQKDITHWLIDRHIEVVPPLLIDFFLQSFVNLKNNQNNHLQKKNIPDFIINWLYNKIQKTISAINEIGKEFHYFTPFENIFTKAKDAEKVISLNAQFGEGWLISGEILSFARQGINHVVSLQPFGCIANHIIVKGIEKRIKALYPQMNILSLDFDSSVSDVNIINRLLLFIDNIENQIWEQQKTII</sequence>
<protein>
    <submittedName>
        <fullName evidence="7">2-hydroxyglutaryl-CoA dehydratase</fullName>
    </submittedName>
</protein>
<dbReference type="InterPro" id="IPR008275">
    <property type="entry name" value="CoA_E_activase_dom"/>
</dbReference>
<evidence type="ECO:0000256" key="4">
    <source>
        <dbReference type="ARBA" id="ARBA00023014"/>
    </source>
</evidence>
<evidence type="ECO:0000256" key="2">
    <source>
        <dbReference type="ARBA" id="ARBA00022723"/>
    </source>
</evidence>
<reference evidence="8" key="1">
    <citation type="submission" date="2020-07" db="EMBL/GenBank/DDBJ databases">
        <title>Complete genome sequencing of Coprobacter sp. strain 2CBH44.</title>
        <authorList>
            <person name="Sakamoto M."/>
            <person name="Murakami T."/>
            <person name="Mori H."/>
        </authorList>
    </citation>
    <scope>NUCLEOTIDE SEQUENCE [LARGE SCALE GENOMIC DNA]</scope>
    <source>
        <strain evidence="8">2CBH44</strain>
    </source>
</reference>
<dbReference type="Proteomes" id="UP000594042">
    <property type="component" value="Chromosome"/>
</dbReference>
<keyword evidence="2" id="KW-0479">Metal-binding</keyword>
<gene>
    <name evidence="7" type="ORF">Cop2CBH44_15740</name>
</gene>
<organism evidence="7 8">
    <name type="scientific">Coprobacter secundus subsp. similis</name>
    <dbReference type="NCBI Taxonomy" id="2751153"/>
    <lineage>
        <taxon>Bacteria</taxon>
        <taxon>Pseudomonadati</taxon>
        <taxon>Bacteroidota</taxon>
        <taxon>Bacteroidia</taxon>
        <taxon>Bacteroidales</taxon>
        <taxon>Barnesiellaceae</taxon>
        <taxon>Coprobacter</taxon>
    </lineage>
</organism>
<name>A0A7G1HXH6_9BACT</name>
<dbReference type="GO" id="GO:0046872">
    <property type="term" value="F:metal ion binding"/>
    <property type="evidence" value="ECO:0007669"/>
    <property type="project" value="UniProtKB-KW"/>
</dbReference>
<dbReference type="PANTHER" id="PTHR32329:SF4">
    <property type="entry name" value="ACTIVATOR OF 2-HYDROXYACYL-COA DEHYDRATASE"/>
    <property type="match status" value="1"/>
</dbReference>
<dbReference type="PANTHER" id="PTHR32329">
    <property type="entry name" value="BIFUNCTIONAL PROTEIN [INCLUDES 2-HYDROXYACYL-COA DEHYDRATASE (N-TER) AND ITS ACTIVATOR DOMAIN (C_TERM)-RELATED"/>
    <property type="match status" value="1"/>
</dbReference>
<dbReference type="InterPro" id="IPR002731">
    <property type="entry name" value="ATPase_BadF"/>
</dbReference>
<dbReference type="CDD" id="cd24034">
    <property type="entry name" value="ASKHA_NBD_O66634-like_rpt1"/>
    <property type="match status" value="1"/>
</dbReference>
<evidence type="ECO:0000256" key="1">
    <source>
        <dbReference type="ARBA" id="ARBA00001966"/>
    </source>
</evidence>
<evidence type="ECO:0000313" key="7">
    <source>
        <dbReference type="EMBL" id="BCI63221.1"/>
    </source>
</evidence>
<comment type="cofactor">
    <cofactor evidence="1">
        <name>[4Fe-4S] cluster</name>
        <dbReference type="ChEBI" id="CHEBI:49883"/>
    </cofactor>
</comment>
<evidence type="ECO:0000256" key="3">
    <source>
        <dbReference type="ARBA" id="ARBA00023004"/>
    </source>
</evidence>
<feature type="domain" description="DUF2229" evidence="6">
    <location>
        <begin position="670"/>
        <end position="883"/>
    </location>
</feature>
<accession>A0A7G1HXH6</accession>
<feature type="domain" description="ATPase BadF/BadG/BcrA/BcrD type" evidence="5">
    <location>
        <begin position="4"/>
        <end position="256"/>
    </location>
</feature>
<dbReference type="Gene3D" id="3.30.420.40">
    <property type="match status" value="4"/>
</dbReference>
<dbReference type="SUPFAM" id="SSF53067">
    <property type="entry name" value="Actin-like ATPase domain"/>
    <property type="match status" value="2"/>
</dbReference>
<proteinExistence type="predicted"/>